<evidence type="ECO:0000313" key="4">
    <source>
        <dbReference type="EMBL" id="KAB7630395.1"/>
    </source>
</evidence>
<evidence type="ECO:0000313" key="6">
    <source>
        <dbReference type="Proteomes" id="UP000274786"/>
    </source>
</evidence>
<gene>
    <name evidence="5" type="ORF">BCL79_0957</name>
    <name evidence="4" type="ORF">F9K92_10125</name>
</gene>
<evidence type="ECO:0000256" key="1">
    <source>
        <dbReference type="ARBA" id="ARBA00022722"/>
    </source>
</evidence>
<keyword evidence="2" id="KW-0378">Hydrolase</keyword>
<dbReference type="Proteomes" id="UP000449004">
    <property type="component" value="Unassembled WGS sequence"/>
</dbReference>
<dbReference type="InterPro" id="IPR000026">
    <property type="entry name" value="N1-like"/>
</dbReference>
<keyword evidence="1" id="KW-0540">Nuclease</keyword>
<sequence>MRKPLLLLIAIVLLVGGLAAIKLAQRPPAPQFAPSLTQPDAAPPASAATSSPASAKAARDPLPPFLPAEARDTIALIQRGGPYPHRQDGSIFSNREQRLPQRPRGYYHEYTVDTPGAGNRGARRIVTGGTPPTGWFYTDDHYETFRSFDVPPAGSWQ</sequence>
<proteinExistence type="predicted"/>
<dbReference type="InterPro" id="IPR016191">
    <property type="entry name" value="Ribonuclease/ribotoxin"/>
</dbReference>
<accession>A0A498CFE1</accession>
<dbReference type="RefSeq" id="WP_121038066.1">
    <property type="nucleotide sequence ID" value="NZ_RCDC01000004.1"/>
</dbReference>
<evidence type="ECO:0000313" key="7">
    <source>
        <dbReference type="Proteomes" id="UP000449004"/>
    </source>
</evidence>
<evidence type="ECO:0000256" key="3">
    <source>
        <dbReference type="SAM" id="MobiDB-lite"/>
    </source>
</evidence>
<reference evidence="4 7" key="2">
    <citation type="submission" date="2019-10" db="EMBL/GenBank/DDBJ databases">
        <title>Halotolerant bacteria associated to Saharan-endemic halophytes Stipa tenacissima L. and Atriplex halimus L mitigate salt stress and promote growth of tomato plants.</title>
        <authorList>
            <person name="Dif G."/>
        </authorList>
    </citation>
    <scope>NUCLEOTIDE SEQUENCE [LARGE SCALE GENOMIC DNA]</scope>
    <source>
        <strain evidence="4 7">IS26</strain>
    </source>
</reference>
<dbReference type="EMBL" id="RCDC01000004">
    <property type="protein sequence ID" value="RLK56566.1"/>
    <property type="molecule type" value="Genomic_DNA"/>
</dbReference>
<feature type="region of interest" description="Disordered" evidence="3">
    <location>
        <begin position="79"/>
        <end position="98"/>
    </location>
</feature>
<dbReference type="GO" id="GO:0016787">
    <property type="term" value="F:hydrolase activity"/>
    <property type="evidence" value="ECO:0007669"/>
    <property type="project" value="UniProtKB-KW"/>
</dbReference>
<dbReference type="Gene3D" id="3.10.450.30">
    <property type="entry name" value="Microbial ribonucleases"/>
    <property type="match status" value="1"/>
</dbReference>
<feature type="compositionally biased region" description="Low complexity" evidence="3">
    <location>
        <begin position="39"/>
        <end position="56"/>
    </location>
</feature>
<comment type="caution">
    <text evidence="5">The sequence shown here is derived from an EMBL/GenBank/DDBJ whole genome shotgun (WGS) entry which is preliminary data.</text>
</comment>
<dbReference type="GO" id="GO:0003723">
    <property type="term" value="F:RNA binding"/>
    <property type="evidence" value="ECO:0007669"/>
    <property type="project" value="InterPro"/>
</dbReference>
<dbReference type="Pfam" id="PF00545">
    <property type="entry name" value="Ribonuclease"/>
    <property type="match status" value="1"/>
</dbReference>
<dbReference type="EMBL" id="WELC01000011">
    <property type="protein sequence ID" value="KAB7630395.1"/>
    <property type="molecule type" value="Genomic_DNA"/>
</dbReference>
<evidence type="ECO:0000256" key="2">
    <source>
        <dbReference type="ARBA" id="ARBA00022801"/>
    </source>
</evidence>
<dbReference type="Proteomes" id="UP000274786">
    <property type="component" value="Unassembled WGS sequence"/>
</dbReference>
<dbReference type="GO" id="GO:0004521">
    <property type="term" value="F:RNA endonuclease activity"/>
    <property type="evidence" value="ECO:0007669"/>
    <property type="project" value="InterPro"/>
</dbReference>
<evidence type="ECO:0000313" key="5">
    <source>
        <dbReference type="EMBL" id="RLK56566.1"/>
    </source>
</evidence>
<name>A0A498CFE1_9GAMM</name>
<organism evidence="5 6">
    <name type="scientific">Stenotrophomonas rhizophila</name>
    <dbReference type="NCBI Taxonomy" id="216778"/>
    <lineage>
        <taxon>Bacteria</taxon>
        <taxon>Pseudomonadati</taxon>
        <taxon>Pseudomonadota</taxon>
        <taxon>Gammaproteobacteria</taxon>
        <taxon>Lysobacterales</taxon>
        <taxon>Lysobacteraceae</taxon>
        <taxon>Stenotrophomonas</taxon>
    </lineage>
</organism>
<dbReference type="OrthoDB" id="5326845at2"/>
<dbReference type="SUPFAM" id="SSF53933">
    <property type="entry name" value="Microbial ribonucleases"/>
    <property type="match status" value="1"/>
</dbReference>
<reference evidence="5 6" key="1">
    <citation type="submission" date="2018-10" db="EMBL/GenBank/DDBJ databases">
        <title>Comparative analysis of microorganisms from saline springs in Andes Mountain Range, Colombia.</title>
        <authorList>
            <person name="Rubin E."/>
        </authorList>
    </citation>
    <scope>NUCLEOTIDE SEQUENCE [LARGE SCALE GENOMIC DNA]</scope>
    <source>
        <strain evidence="5 6">USBA GBX 843</strain>
    </source>
</reference>
<dbReference type="AlphaFoldDB" id="A0A498CFE1"/>
<feature type="region of interest" description="Disordered" evidence="3">
    <location>
        <begin position="32"/>
        <end position="66"/>
    </location>
</feature>
<protein>
    <submittedName>
        <fullName evidence="4 5">Ribonuclease</fullName>
    </submittedName>
</protein>